<evidence type="ECO:0000313" key="3">
    <source>
        <dbReference type="EMBL" id="WOX05542.1"/>
    </source>
</evidence>
<name>A0AAU0MXU3_9GAMM</name>
<dbReference type="KEGG" id="mpaf:R5R33_17655"/>
<gene>
    <name evidence="3" type="ORF">R5R33_17655</name>
</gene>
<dbReference type="Proteomes" id="UP001302477">
    <property type="component" value="Chromosome"/>
</dbReference>
<evidence type="ECO:0000313" key="4">
    <source>
        <dbReference type="Proteomes" id="UP001302477"/>
    </source>
</evidence>
<feature type="chain" id="PRO_5043535214" description="Helix-turn-helix domain-containing protein" evidence="2">
    <location>
        <begin position="26"/>
        <end position="253"/>
    </location>
</feature>
<accession>A0AAU0MXU3</accession>
<evidence type="ECO:0000256" key="1">
    <source>
        <dbReference type="SAM" id="MobiDB-lite"/>
    </source>
</evidence>
<organism evidence="3 4">
    <name type="scientific">Microbulbifer pacificus</name>
    <dbReference type="NCBI Taxonomy" id="407164"/>
    <lineage>
        <taxon>Bacteria</taxon>
        <taxon>Pseudomonadati</taxon>
        <taxon>Pseudomonadota</taxon>
        <taxon>Gammaproteobacteria</taxon>
        <taxon>Cellvibrionales</taxon>
        <taxon>Microbulbiferaceae</taxon>
        <taxon>Microbulbifer</taxon>
    </lineage>
</organism>
<feature type="region of interest" description="Disordered" evidence="1">
    <location>
        <begin position="80"/>
        <end position="114"/>
    </location>
</feature>
<evidence type="ECO:0000256" key="2">
    <source>
        <dbReference type="SAM" id="SignalP"/>
    </source>
</evidence>
<protein>
    <recommendedName>
        <fullName evidence="5">Helix-turn-helix domain-containing protein</fullName>
    </recommendedName>
</protein>
<feature type="region of interest" description="Disordered" evidence="1">
    <location>
        <begin position="192"/>
        <end position="253"/>
    </location>
</feature>
<feature type="signal peptide" evidence="2">
    <location>
        <begin position="1"/>
        <end position="25"/>
    </location>
</feature>
<dbReference type="RefSeq" id="WP_318954012.1">
    <property type="nucleotide sequence ID" value="NZ_CP137555.1"/>
</dbReference>
<dbReference type="EMBL" id="CP137555">
    <property type="protein sequence ID" value="WOX05542.1"/>
    <property type="molecule type" value="Genomic_DNA"/>
</dbReference>
<sequence length="253" mass="27189">MKMPFKSTAIAAALVGIVSVPLVWADDVISHTETTDAEVVEVANSVPGDRIAGYFSDFFGDEQYSKTVVAGLRDGSIHYVKPLPEGTEETGSEGDSATETSEETPELVESTEGHKGMGYGNVLITMALAEKMAASSAAAALEGETGMTADQCLNEVLRMRQVDGMGWGEIAKAMKVNLGEVISGIRSNRPEKADQYASMDDKKTMRADARAEKHAMRSEGAERVAKAERPAKPERAEKAERPEKPARPERPGK</sequence>
<evidence type="ECO:0008006" key="5">
    <source>
        <dbReference type="Google" id="ProtNLM"/>
    </source>
</evidence>
<dbReference type="AlphaFoldDB" id="A0AAU0MXU3"/>
<keyword evidence="2" id="KW-0732">Signal</keyword>
<reference evidence="3 4" key="1">
    <citation type="submission" date="2023-10" db="EMBL/GenBank/DDBJ databases">
        <title>Description of Microbulbifer bruguierae sp. nov., isolated from the sediments of mangrove plant Bruguiera sexangula and comparative genomic analyses of the genus Microbulbifer.</title>
        <authorList>
            <person name="Long M."/>
        </authorList>
    </citation>
    <scope>NUCLEOTIDE SEQUENCE [LARGE SCALE GENOMIC DNA]</scope>
    <source>
        <strain evidence="3 4">SPO729</strain>
    </source>
</reference>
<proteinExistence type="predicted"/>
<keyword evidence="4" id="KW-1185">Reference proteome</keyword>